<dbReference type="Ensembl" id="ENSMUST00000148403.2">
    <property type="protein sequence ID" value="ENSMUSP00000116988.2"/>
    <property type="gene ID" value="ENSMUSG00000035674.14"/>
</dbReference>
<sequence length="38" mass="3999">MAGSKYRNLCLPQECLGEGAGAGGVLLCLGPRYNYAHD</sequence>
<reference evidence="1" key="4">
    <citation type="submission" date="2025-09" db="UniProtKB">
        <authorList>
            <consortium name="Ensembl"/>
        </authorList>
    </citation>
    <scope>IDENTIFICATION</scope>
    <source>
        <strain evidence="1">C57BL/6J</strain>
    </source>
</reference>
<keyword evidence="3" id="KW-1185">Reference proteome</keyword>
<evidence type="ECO:0000313" key="2">
    <source>
        <dbReference type="MGI" id="MGI:1913341"/>
    </source>
</evidence>
<name>D6RGT3_MOUSE</name>
<gene>
    <name evidence="1 2" type="primary">Ndufa3</name>
</gene>
<dbReference type="AGR" id="MGI:1913341"/>
<dbReference type="Proteomes" id="UP000000589">
    <property type="component" value="Chromosome 7"/>
</dbReference>
<dbReference type="VEuPathDB" id="HostDB:ENSMUSG00000035674"/>
<proteinExistence type="predicted"/>
<evidence type="ECO:0000313" key="1">
    <source>
        <dbReference type="Ensembl" id="ENSMUSP00000116988.2"/>
    </source>
</evidence>
<dbReference type="Antibodypedia" id="32779">
    <property type="antibodies" value="131 antibodies from 22 providers"/>
</dbReference>
<dbReference type="Bgee" id="ENSMUSG00000035674">
    <property type="expression patterns" value="Expressed in cardiac muscle of left ventricle and 255 other cell types or tissues"/>
</dbReference>
<dbReference type="AlphaFoldDB" id="D6RGT3"/>
<dbReference type="ExpressionAtlas" id="D6RGT3">
    <property type="expression patterns" value="baseline and differential"/>
</dbReference>
<protein>
    <submittedName>
        <fullName evidence="1">NADH:ubiquinone oxidoreductase subunit A3</fullName>
    </submittedName>
</protein>
<organism evidence="1 3">
    <name type="scientific">Mus musculus</name>
    <name type="common">Mouse</name>
    <dbReference type="NCBI Taxonomy" id="10090"/>
    <lineage>
        <taxon>Eukaryota</taxon>
        <taxon>Metazoa</taxon>
        <taxon>Chordata</taxon>
        <taxon>Craniata</taxon>
        <taxon>Vertebrata</taxon>
        <taxon>Euteleostomi</taxon>
        <taxon>Mammalia</taxon>
        <taxon>Eutheria</taxon>
        <taxon>Euarchontoglires</taxon>
        <taxon>Glires</taxon>
        <taxon>Rodentia</taxon>
        <taxon>Myomorpha</taxon>
        <taxon>Muroidea</taxon>
        <taxon>Muridae</taxon>
        <taxon>Murinae</taxon>
        <taxon>Mus</taxon>
        <taxon>Mus</taxon>
    </lineage>
</organism>
<reference evidence="1" key="3">
    <citation type="submission" date="2025-08" db="UniProtKB">
        <authorList>
            <consortium name="Ensembl"/>
        </authorList>
    </citation>
    <scope>IDENTIFICATION</scope>
    <source>
        <strain evidence="1">C57BL/6J</strain>
    </source>
</reference>
<accession>D6RGT3</accession>
<dbReference type="MGI" id="MGI:1913341">
    <property type="gene designation" value="Ndufa3"/>
</dbReference>
<dbReference type="GeneTree" id="ENSGT00390000004322"/>
<evidence type="ECO:0000313" key="3">
    <source>
        <dbReference type="Proteomes" id="UP000000589"/>
    </source>
</evidence>
<dbReference type="HOGENOM" id="CLU_3335409_0_0_1"/>
<reference evidence="1 3" key="1">
    <citation type="journal article" date="2009" name="PLoS Biol.">
        <title>Lineage-specific biology revealed by a finished genome assembly of the mouse.</title>
        <authorList>
            <consortium name="Mouse Genome Sequencing Consortium"/>
            <person name="Church D.M."/>
            <person name="Goodstadt L."/>
            <person name="Hillier L.W."/>
            <person name="Zody M.C."/>
            <person name="Goldstein S."/>
            <person name="She X."/>
            <person name="Bult C.J."/>
            <person name="Agarwala R."/>
            <person name="Cherry J.L."/>
            <person name="DiCuccio M."/>
            <person name="Hlavina W."/>
            <person name="Kapustin Y."/>
            <person name="Meric P."/>
            <person name="Maglott D."/>
            <person name="Birtle Z."/>
            <person name="Marques A.C."/>
            <person name="Graves T."/>
            <person name="Zhou S."/>
            <person name="Teague B."/>
            <person name="Potamousis K."/>
            <person name="Churas C."/>
            <person name="Place M."/>
            <person name="Herschleb J."/>
            <person name="Runnheim R."/>
            <person name="Forrest D."/>
            <person name="Amos-Landgraf J."/>
            <person name="Schwartz D.C."/>
            <person name="Cheng Z."/>
            <person name="Lindblad-Toh K."/>
            <person name="Eichler E.E."/>
            <person name="Ponting C.P."/>
        </authorList>
    </citation>
    <scope>NUCLEOTIDE SEQUENCE [LARGE SCALE GENOMIC DNA]</scope>
    <source>
        <strain evidence="1 3">C57BL/6J</strain>
    </source>
</reference>
<reference evidence="1 3" key="2">
    <citation type="journal article" date="2011" name="PLoS Biol.">
        <title>Modernizing reference genome assemblies.</title>
        <authorList>
            <person name="Church D.M."/>
            <person name="Schneider V.A."/>
            <person name="Graves T."/>
            <person name="Auger K."/>
            <person name="Cunningham F."/>
            <person name="Bouk N."/>
            <person name="Chen H.C."/>
            <person name="Agarwala R."/>
            <person name="McLaren W.M."/>
            <person name="Ritchie G.R."/>
            <person name="Albracht D."/>
            <person name="Kremitzki M."/>
            <person name="Rock S."/>
            <person name="Kotkiewicz H."/>
            <person name="Kremitzki C."/>
            <person name="Wollam A."/>
            <person name="Trani L."/>
            <person name="Fulton L."/>
            <person name="Fulton R."/>
            <person name="Matthews L."/>
            <person name="Whitehead S."/>
            <person name="Chow W."/>
            <person name="Torrance J."/>
            <person name="Dunn M."/>
            <person name="Harden G."/>
            <person name="Threadgold G."/>
            <person name="Wood J."/>
            <person name="Collins J."/>
            <person name="Heath P."/>
            <person name="Griffiths G."/>
            <person name="Pelan S."/>
            <person name="Grafham D."/>
            <person name="Eichler E.E."/>
            <person name="Weinstock G."/>
            <person name="Mardis E.R."/>
            <person name="Wilson R.K."/>
            <person name="Howe K."/>
            <person name="Flicek P."/>
            <person name="Hubbard T."/>
        </authorList>
    </citation>
    <scope>NUCLEOTIDE SEQUENCE [LARGE SCALE GENOMIC DNA]</scope>
    <source>
        <strain evidence="1 3">C57BL/6J</strain>
    </source>
</reference>